<dbReference type="PIR" id="E90607">
    <property type="entry name" value="E90607"/>
</dbReference>
<name>Q98PF8_MYCPU</name>
<evidence type="ECO:0000313" key="2">
    <source>
        <dbReference type="Proteomes" id="UP000000528"/>
    </source>
</evidence>
<reference evidence="1 2" key="1">
    <citation type="journal article" date="2001" name="Nucleic Acids Res.">
        <title>The complete genome sequence of the murine respiratory pathogen Mycoplasma pulmonis.</title>
        <authorList>
            <person name="Chambaud I."/>
            <person name="Heilig R."/>
            <person name="Ferris S."/>
            <person name="Barbe V."/>
            <person name="Samson D."/>
            <person name="Galisson F."/>
            <person name="Moszer I."/>
            <person name="Dybvig K."/>
            <person name="Wroblewski H."/>
            <person name="Viari A."/>
            <person name="Rocha E.P.C."/>
            <person name="Blanchard A."/>
        </authorList>
    </citation>
    <scope>NUCLEOTIDE SEQUENCE [LARGE SCALE GENOMIC DNA]</scope>
    <source>
        <strain evidence="1 2">UAB CTIP</strain>
    </source>
</reference>
<dbReference type="Proteomes" id="UP000000528">
    <property type="component" value="Chromosome"/>
</dbReference>
<accession>Q98PF8</accession>
<dbReference type="STRING" id="272635.gene:17577376"/>
<keyword evidence="2" id="KW-1185">Reference proteome</keyword>
<evidence type="ECO:0000313" key="1">
    <source>
        <dbReference type="EMBL" id="CAC13938.1"/>
    </source>
</evidence>
<dbReference type="AlphaFoldDB" id="Q98PF8"/>
<proteinExistence type="predicted"/>
<protein>
    <submittedName>
        <fullName evidence="1">Uncharacterized protein</fullName>
    </submittedName>
</protein>
<dbReference type="HOGENOM" id="CLU_3082087_0_0_14"/>
<dbReference type="EMBL" id="AL445565">
    <property type="protein sequence ID" value="CAC13938.1"/>
    <property type="molecule type" value="Genomic_DNA"/>
</dbReference>
<sequence length="52" mass="6271">MAKYTRLANFCHILKKFLKFSSLRLKLIFSYQKNKTKASQKLAYFFNILVQH</sequence>
<dbReference type="KEGG" id="mpu:MYPU_7650"/>
<organism evidence="2">
    <name type="scientific">Mycoplasmopsis pulmonis (strain UAB CTIP)</name>
    <name type="common">Mycoplasma pulmonis</name>
    <dbReference type="NCBI Taxonomy" id="272635"/>
    <lineage>
        <taxon>Bacteria</taxon>
        <taxon>Bacillati</taxon>
        <taxon>Mycoplasmatota</taxon>
        <taxon>Mycoplasmoidales</taxon>
        <taxon>Metamycoplasmataceae</taxon>
        <taxon>Mycoplasmopsis</taxon>
    </lineage>
</organism>
<gene>
    <name evidence="1" type="ordered locus">MYPU_7650</name>
</gene>